<dbReference type="Pfam" id="PF00781">
    <property type="entry name" value="DAGK_cat"/>
    <property type="match status" value="1"/>
</dbReference>
<proteinExistence type="predicted"/>
<keyword evidence="2" id="KW-0547">Nucleotide-binding</keyword>
<evidence type="ECO:0000256" key="4">
    <source>
        <dbReference type="ARBA" id="ARBA00022840"/>
    </source>
</evidence>
<dbReference type="AlphaFoldDB" id="A0A8S1CZU6"/>
<dbReference type="GO" id="GO:0005737">
    <property type="term" value="C:cytoplasm"/>
    <property type="evidence" value="ECO:0007669"/>
    <property type="project" value="TreeGrafter"/>
</dbReference>
<dbReference type="Gene3D" id="3.40.50.10330">
    <property type="entry name" value="Probable inorganic polyphosphate/atp-NAD kinase, domain 1"/>
    <property type="match status" value="1"/>
</dbReference>
<dbReference type="PANTHER" id="PTHR12358">
    <property type="entry name" value="SPHINGOSINE KINASE"/>
    <property type="match status" value="1"/>
</dbReference>
<dbReference type="OrthoDB" id="3853857at2759"/>
<dbReference type="Pfam" id="PF19279">
    <property type="entry name" value="YegS_C"/>
    <property type="match status" value="1"/>
</dbReference>
<keyword evidence="4" id="KW-0067">ATP-binding</keyword>
<evidence type="ECO:0000256" key="3">
    <source>
        <dbReference type="ARBA" id="ARBA00022777"/>
    </source>
</evidence>
<dbReference type="GO" id="GO:0005524">
    <property type="term" value="F:ATP binding"/>
    <property type="evidence" value="ECO:0007669"/>
    <property type="project" value="UniProtKB-KW"/>
</dbReference>
<dbReference type="InterPro" id="IPR001206">
    <property type="entry name" value="Diacylglycerol_kinase_cat_dom"/>
</dbReference>
<dbReference type="PANTHER" id="PTHR12358:SF112">
    <property type="entry name" value="LD11247P-RELATED"/>
    <property type="match status" value="1"/>
</dbReference>
<dbReference type="PROSITE" id="PS50146">
    <property type="entry name" value="DAGK"/>
    <property type="match status" value="1"/>
</dbReference>
<evidence type="ECO:0000313" key="6">
    <source>
        <dbReference type="EMBL" id="CAB3370910.1"/>
    </source>
</evidence>
<dbReference type="InterPro" id="IPR050187">
    <property type="entry name" value="Lipid_Phosphate_FormReg"/>
</dbReference>
<protein>
    <recommendedName>
        <fullName evidence="5">DAGKc domain-containing protein</fullName>
    </recommendedName>
</protein>
<dbReference type="GO" id="GO:0001727">
    <property type="term" value="F:lipid kinase activity"/>
    <property type="evidence" value="ECO:0007669"/>
    <property type="project" value="TreeGrafter"/>
</dbReference>
<keyword evidence="1" id="KW-0808">Transferase</keyword>
<reference evidence="6 7" key="1">
    <citation type="submission" date="2020-04" db="EMBL/GenBank/DDBJ databases">
        <authorList>
            <person name="Alioto T."/>
            <person name="Alioto T."/>
            <person name="Gomez Garrido J."/>
        </authorList>
    </citation>
    <scope>NUCLEOTIDE SEQUENCE [LARGE SCALE GENOMIC DNA]</scope>
</reference>
<dbReference type="Proteomes" id="UP000494165">
    <property type="component" value="Unassembled WGS sequence"/>
</dbReference>
<dbReference type="EMBL" id="CADEPI010000056">
    <property type="protein sequence ID" value="CAB3370910.1"/>
    <property type="molecule type" value="Genomic_DNA"/>
</dbReference>
<evidence type="ECO:0000313" key="7">
    <source>
        <dbReference type="Proteomes" id="UP000494165"/>
    </source>
</evidence>
<evidence type="ECO:0000256" key="2">
    <source>
        <dbReference type="ARBA" id="ARBA00022741"/>
    </source>
</evidence>
<evidence type="ECO:0000259" key="5">
    <source>
        <dbReference type="PROSITE" id="PS50146"/>
    </source>
</evidence>
<dbReference type="SMART" id="SM00046">
    <property type="entry name" value="DAGKc"/>
    <property type="match status" value="1"/>
</dbReference>
<dbReference type="InterPro" id="IPR017438">
    <property type="entry name" value="ATP-NAD_kinase_N"/>
</dbReference>
<evidence type="ECO:0000256" key="1">
    <source>
        <dbReference type="ARBA" id="ARBA00022679"/>
    </source>
</evidence>
<keyword evidence="7" id="KW-1185">Reference proteome</keyword>
<gene>
    <name evidence="6" type="ORF">CLODIP_2_CD08255</name>
</gene>
<sequence>MQTRGTVLLEETFYIFNKKKTVYRVKLTEKGLSLQKESNGNSKSETIQLDDIVGCRCMRRKRRKSESCVCRPMTPGRKSGLSVVEENSTEQDENDSSVYLYIYSYLLKKGRGVKSSTLKRDKMTITLRFRSFDHLEDNMREAQRWRVAIKYLVRNKPVPPAVLMPRDHLDQDYMAEIPNSGEDRRLLVFVNPKSGSGKAKEMFERRVVPLLIDAELPYDLHLTSGPNDARRFVRQRHDLTSTYSDIVIVSGDGLMFEVINGLLERPDWGEACQLGLGIIPGGSGNGLAKSVSFAQGEPYSQNPVLVSALNVVKGHKAPMDLIRVETKSLVPDSPSKILYSFLSIGWGLISDIDIESERLRSIGGQRFTIWSLARLVGLRTYRGRLSYSIAPGYRSAGNGPLLRRSTSETEAINNLSNGQNNGFNGNLRSQSCHEDLSAPLSLPSDRSPAPRMRLNSTASSISEEFSVLEYEIDGEVLGETAGPENINPNGSRLRLDSFYSAKSRSSAFYSVAASSYHSLTLPDDDQSPDAICMYGPASRLPALTQPVPSSWTVIDGDFVMVHANYQSHIGSDCYIAPDARPDDGVIWLAVIRAGATRSQLLQFLLGVSSGSHIHMPIVQMIPVTAFRLEPESVKSTGHITVDGELVDYGPIQAEVMPGMARVLTR</sequence>
<comment type="caution">
    <text evidence="6">The sequence shown here is derived from an EMBL/GenBank/DDBJ whole genome shotgun (WGS) entry which is preliminary data.</text>
</comment>
<dbReference type="InterPro" id="IPR045540">
    <property type="entry name" value="YegS/DAGK_C"/>
</dbReference>
<dbReference type="GO" id="GO:0016020">
    <property type="term" value="C:membrane"/>
    <property type="evidence" value="ECO:0007669"/>
    <property type="project" value="TreeGrafter"/>
</dbReference>
<name>A0A8S1CZU6_9INSE</name>
<feature type="domain" description="DAGKc" evidence="5">
    <location>
        <begin position="181"/>
        <end position="328"/>
    </location>
</feature>
<accession>A0A8S1CZU6</accession>
<dbReference type="Gene3D" id="2.60.200.40">
    <property type="match status" value="1"/>
</dbReference>
<organism evidence="6 7">
    <name type="scientific">Cloeon dipterum</name>
    <dbReference type="NCBI Taxonomy" id="197152"/>
    <lineage>
        <taxon>Eukaryota</taxon>
        <taxon>Metazoa</taxon>
        <taxon>Ecdysozoa</taxon>
        <taxon>Arthropoda</taxon>
        <taxon>Hexapoda</taxon>
        <taxon>Insecta</taxon>
        <taxon>Pterygota</taxon>
        <taxon>Palaeoptera</taxon>
        <taxon>Ephemeroptera</taxon>
        <taxon>Pisciforma</taxon>
        <taxon>Baetidae</taxon>
        <taxon>Cloeon</taxon>
    </lineage>
</organism>
<dbReference type="SUPFAM" id="SSF111331">
    <property type="entry name" value="NAD kinase/diacylglycerol kinase-like"/>
    <property type="match status" value="1"/>
</dbReference>
<dbReference type="GO" id="GO:0046512">
    <property type="term" value="P:sphingosine biosynthetic process"/>
    <property type="evidence" value="ECO:0007669"/>
    <property type="project" value="TreeGrafter"/>
</dbReference>
<keyword evidence="3" id="KW-0418">Kinase</keyword>
<dbReference type="InterPro" id="IPR016064">
    <property type="entry name" value="NAD/diacylglycerol_kinase_sf"/>
</dbReference>